<dbReference type="InterPro" id="IPR032456">
    <property type="entry name" value="Peptidase_M48_N"/>
</dbReference>
<dbReference type="Gene3D" id="3.30.2010.10">
    <property type="entry name" value="Metalloproteases ('zincins'), catalytic domain"/>
    <property type="match status" value="1"/>
</dbReference>
<keyword evidence="6 11" id="KW-0482">Metalloprotease</keyword>
<feature type="transmembrane region" description="Helical" evidence="8">
    <location>
        <begin position="178"/>
        <end position="197"/>
    </location>
</feature>
<keyword evidence="8" id="KW-0812">Transmembrane</keyword>
<feature type="transmembrane region" description="Helical" evidence="8">
    <location>
        <begin position="12"/>
        <end position="29"/>
    </location>
</feature>
<keyword evidence="8" id="KW-1133">Transmembrane helix</keyword>
<evidence type="ECO:0000259" key="10">
    <source>
        <dbReference type="Pfam" id="PF16491"/>
    </source>
</evidence>
<reference evidence="11 12" key="1">
    <citation type="journal article" date="2021" name="Sci. Rep.">
        <title>The distribution of antibiotic resistance genes in chicken gut microbiota commensals.</title>
        <authorList>
            <person name="Juricova H."/>
            <person name="Matiasovicova J."/>
            <person name="Kubasova T."/>
            <person name="Cejkova D."/>
            <person name="Rychlik I."/>
        </authorList>
    </citation>
    <scope>NUCLEOTIDE SEQUENCE [LARGE SCALE GENOMIC DNA]</scope>
    <source>
        <strain evidence="11 12">An829</strain>
    </source>
</reference>
<feature type="transmembrane region" description="Helical" evidence="8">
    <location>
        <begin position="295"/>
        <end position="314"/>
    </location>
</feature>
<dbReference type="GO" id="GO:0008237">
    <property type="term" value="F:metallopeptidase activity"/>
    <property type="evidence" value="ECO:0007669"/>
    <property type="project" value="UniProtKB-KW"/>
</dbReference>
<feature type="transmembrane region" description="Helical" evidence="8">
    <location>
        <begin position="107"/>
        <end position="128"/>
    </location>
</feature>
<evidence type="ECO:0000259" key="9">
    <source>
        <dbReference type="Pfam" id="PF01435"/>
    </source>
</evidence>
<name>A0ABS2DQ34_9BURK</name>
<feature type="compositionally biased region" description="Basic and acidic residues" evidence="7">
    <location>
        <begin position="544"/>
        <end position="555"/>
    </location>
</feature>
<feature type="domain" description="Peptidase M48" evidence="9">
    <location>
        <begin position="252"/>
        <end position="423"/>
    </location>
</feature>
<comment type="cofactor">
    <cofactor evidence="1">
        <name>Zn(2+)</name>
        <dbReference type="ChEBI" id="CHEBI:29105"/>
    </cofactor>
</comment>
<feature type="region of interest" description="Disordered" evidence="7">
    <location>
        <begin position="544"/>
        <end position="593"/>
    </location>
</feature>
<feature type="domain" description="CAAX prenyl protease 1 N-terminal" evidence="10">
    <location>
        <begin position="35"/>
        <end position="191"/>
    </location>
</feature>
<dbReference type="Pfam" id="PF01435">
    <property type="entry name" value="Peptidase_M48"/>
    <property type="match status" value="1"/>
</dbReference>
<keyword evidence="2" id="KW-0645">Protease</keyword>
<keyword evidence="12" id="KW-1185">Reference proteome</keyword>
<evidence type="ECO:0000256" key="6">
    <source>
        <dbReference type="ARBA" id="ARBA00023049"/>
    </source>
</evidence>
<evidence type="ECO:0000256" key="2">
    <source>
        <dbReference type="ARBA" id="ARBA00022670"/>
    </source>
</evidence>
<evidence type="ECO:0000256" key="1">
    <source>
        <dbReference type="ARBA" id="ARBA00001947"/>
    </source>
</evidence>
<evidence type="ECO:0000256" key="5">
    <source>
        <dbReference type="ARBA" id="ARBA00022833"/>
    </source>
</evidence>
<evidence type="ECO:0000256" key="3">
    <source>
        <dbReference type="ARBA" id="ARBA00022723"/>
    </source>
</evidence>
<gene>
    <name evidence="11" type="ORF">H6A60_02950</name>
</gene>
<accession>A0ABS2DQ34</accession>
<feature type="transmembrane region" description="Helical" evidence="8">
    <location>
        <begin position="334"/>
        <end position="355"/>
    </location>
</feature>
<dbReference type="InterPro" id="IPR001915">
    <property type="entry name" value="Peptidase_M48"/>
</dbReference>
<keyword evidence="3" id="KW-0479">Metal-binding</keyword>
<feature type="compositionally biased region" description="Low complexity" evidence="7">
    <location>
        <begin position="569"/>
        <end position="583"/>
    </location>
</feature>
<feature type="transmembrane region" description="Helical" evidence="8">
    <location>
        <begin position="155"/>
        <end position="172"/>
    </location>
</feature>
<dbReference type="RefSeq" id="WP_205101922.1">
    <property type="nucleotide sequence ID" value="NZ_JACJJC010000003.1"/>
</dbReference>
<evidence type="ECO:0000256" key="8">
    <source>
        <dbReference type="SAM" id="Phobius"/>
    </source>
</evidence>
<dbReference type="EMBL" id="JACJJC010000003">
    <property type="protein sequence ID" value="MBM6703454.1"/>
    <property type="molecule type" value="Genomic_DNA"/>
</dbReference>
<dbReference type="PANTHER" id="PTHR10120">
    <property type="entry name" value="CAAX PRENYL PROTEASE 1"/>
    <property type="match status" value="1"/>
</dbReference>
<keyword evidence="4" id="KW-0378">Hydrolase</keyword>
<evidence type="ECO:0000256" key="7">
    <source>
        <dbReference type="SAM" id="MobiDB-lite"/>
    </source>
</evidence>
<comment type="caution">
    <text evidence="11">The sequence shown here is derived from an EMBL/GenBank/DDBJ whole genome shotgun (WGS) entry which is preliminary data.</text>
</comment>
<keyword evidence="5" id="KW-0862">Zinc</keyword>
<organism evidence="11 12">
    <name type="scientific">Sutterella massiliensis</name>
    <dbReference type="NCBI Taxonomy" id="1816689"/>
    <lineage>
        <taxon>Bacteria</taxon>
        <taxon>Pseudomonadati</taxon>
        <taxon>Pseudomonadota</taxon>
        <taxon>Betaproteobacteria</taxon>
        <taxon>Burkholderiales</taxon>
        <taxon>Sutterellaceae</taxon>
        <taxon>Sutterella</taxon>
    </lineage>
</organism>
<dbReference type="Pfam" id="PF16491">
    <property type="entry name" value="Peptidase_M48_N"/>
    <property type="match status" value="1"/>
</dbReference>
<evidence type="ECO:0000313" key="11">
    <source>
        <dbReference type="EMBL" id="MBM6703454.1"/>
    </source>
</evidence>
<feature type="transmembrane region" description="Helical" evidence="8">
    <location>
        <begin position="69"/>
        <end position="95"/>
    </location>
</feature>
<protein>
    <submittedName>
        <fullName evidence="11">M48 family metalloprotease</fullName>
    </submittedName>
</protein>
<proteinExistence type="predicted"/>
<sequence length="593" mass="64555">MTLTASNIQHVFLALMALSVLTECLLTILHTHAAERAATCVPAPFERKLSAAAHRKAADYTGELAQGRLLLVFAGAGIALLLTYGQGLTLLASLAGALSSSALIGEWTVIALVLLLLIIADIPLGWFLRCRIPRRFGYLTENEGLWIAKNFKDALTGWLVALPFIAAAVALFESIGQYWWLLAWFFWTLYLVWRWRIGPNWSILRGRRVKPLRDAKTRAMVKDFLRLQGYEMRDLLVMKRPSGWSHSHLVLCGFGKEKTVVVFAHAAAKLTREELLALIAHDIGHAKHFHAGLRIAIFSLAGLLLAWFTGWGARNDAFFAGFGFSPYVTLARDGAHAGFVIATAIVVFPILFYPLRPLVNLFARAMQYDADAYAVKTVGADALVRALVKLHRDYATTLTPSRLYSIFHYARPHAGMRVAAVEALVAKMKWPSDKPAQAAYPGAPNVFDISGYLEPGEAQPVVMPARRKCPPKREAVTIVERETAEMQAADTLRDAEPVRIDSTPAAETEAAAQELAPEAADRTTNAPGSLEAALEKTETLDVGKVDVASAEKPDDVAESTLDTDQNTDASGTTAESAASTGAAPMADTSPKAR</sequence>
<evidence type="ECO:0000313" key="12">
    <source>
        <dbReference type="Proteomes" id="UP000715095"/>
    </source>
</evidence>
<keyword evidence="8" id="KW-0472">Membrane</keyword>
<dbReference type="Proteomes" id="UP000715095">
    <property type="component" value="Unassembled WGS sequence"/>
</dbReference>
<evidence type="ECO:0000256" key="4">
    <source>
        <dbReference type="ARBA" id="ARBA00022801"/>
    </source>
</evidence>